<evidence type="ECO:0000256" key="3">
    <source>
        <dbReference type="ARBA" id="ARBA00022737"/>
    </source>
</evidence>
<evidence type="ECO:0000256" key="4">
    <source>
        <dbReference type="ARBA" id="ARBA00023015"/>
    </source>
</evidence>
<organism evidence="10 11">
    <name type="scientific">Nematocida ausubeli (strain ATCC PRA-371 / ERTm2)</name>
    <name type="common">Nematode killer fungus</name>
    <dbReference type="NCBI Taxonomy" id="1913371"/>
    <lineage>
        <taxon>Eukaryota</taxon>
        <taxon>Fungi</taxon>
        <taxon>Fungi incertae sedis</taxon>
        <taxon>Microsporidia</taxon>
        <taxon>Nematocida</taxon>
    </lineage>
</organism>
<dbReference type="AlphaFoldDB" id="A0A086J4L6"/>
<dbReference type="GO" id="GO:0016251">
    <property type="term" value="F:RNA polymerase II general transcription initiation factor activity"/>
    <property type="evidence" value="ECO:0007669"/>
    <property type="project" value="TreeGrafter"/>
</dbReference>
<feature type="repeat" description="WD" evidence="7">
    <location>
        <begin position="412"/>
        <end position="453"/>
    </location>
</feature>
<dbReference type="Gene3D" id="2.130.10.10">
    <property type="entry name" value="YVTN repeat-like/Quinoprotein amine dehydrogenase"/>
    <property type="match status" value="2"/>
</dbReference>
<feature type="region of interest" description="Disordered" evidence="8">
    <location>
        <begin position="1"/>
        <end position="28"/>
    </location>
</feature>
<sequence>MDRDNRNEKSMLDKRGYKRSQDMGPGRTVLPLNEYVGDREISSRLSIRNVTLVDPAGPTDSGYAKLRQWVDDSLDSFKNDLNNLLFPVFIHLYLDMISMRRENEALTLMNQYKEDFLEVHASEIRQIEMVRDISNLKENQFAMAFISNKYHLTMGKYAFDLLIDFLELNGMLKIGKIVNQYLNIKVFTGKMSEDIMDIGLVGVADFDFNKKPITSGVHYISPKVEELVLTEEQYKYEYLDQFLGILKKKKMENIPPNYERIPLPSPSASHISSEIDKLRDLAKRMNVGKHQMPSICCYTVHNTFETLCCSDYSPDLKLVALGYTDSYIEIHSLTDENLLKLKQSIYLKAPEMRTGKADDARDDVGKVVRLVGHSGPVYAVKFFASKRFLLSASQDSTIRMWSLDTYSEIAVYQGHFFPVWCIDIASNDYYFASGSSDRTACVWSVESAKPVRLFASSLSDVMCVKFHPNSNYLFTGSCDFKIRMHDLQDGELVRLFVDHKDAVTCLDVSACGKHLLSGGKDKTVILWDIATGKKIFKYSGHEGFIYSVSFSYFSSLIVSSSSDNTVRLWDKYKGDLVATYYTKSTPIINAVFGYRNIISCIGAYTPKKQ</sequence>
<keyword evidence="3" id="KW-0677">Repeat</keyword>
<dbReference type="InterPro" id="IPR019775">
    <property type="entry name" value="WD40_repeat_CS"/>
</dbReference>
<keyword evidence="4" id="KW-0805">Transcription regulation</keyword>
<dbReference type="InterPro" id="IPR001680">
    <property type="entry name" value="WD40_rpt"/>
</dbReference>
<keyword evidence="11" id="KW-1185">Reference proteome</keyword>
<dbReference type="SUPFAM" id="SSF160897">
    <property type="entry name" value="Taf5 N-terminal domain-like"/>
    <property type="match status" value="1"/>
</dbReference>
<dbReference type="PROSITE" id="PS50082">
    <property type="entry name" value="WD_REPEATS_2"/>
    <property type="match status" value="5"/>
</dbReference>
<dbReference type="RefSeq" id="XP_052905639.1">
    <property type="nucleotide sequence ID" value="XM_053047814.1"/>
</dbReference>
<dbReference type="SUPFAM" id="SSF50978">
    <property type="entry name" value="WD40 repeat-like"/>
    <property type="match status" value="1"/>
</dbReference>
<dbReference type="CDD" id="cd08044">
    <property type="entry name" value="TAF5_NTD2"/>
    <property type="match status" value="1"/>
</dbReference>
<dbReference type="Pfam" id="PF04494">
    <property type="entry name" value="TFIID_NTD2"/>
    <property type="match status" value="1"/>
</dbReference>
<dbReference type="InterPro" id="IPR020472">
    <property type="entry name" value="WD40_PAC1"/>
</dbReference>
<accession>A0A086J4L6</accession>
<keyword evidence="5" id="KW-0804">Transcription</keyword>
<dbReference type="InterPro" id="IPR036322">
    <property type="entry name" value="WD40_repeat_dom_sf"/>
</dbReference>
<protein>
    <recommendedName>
        <fullName evidence="9">TFIID subunit TAF5 NTD2 domain-containing protein</fullName>
    </recommendedName>
</protein>
<dbReference type="GO" id="GO:0005669">
    <property type="term" value="C:transcription factor TFIID complex"/>
    <property type="evidence" value="ECO:0007669"/>
    <property type="project" value="TreeGrafter"/>
</dbReference>
<dbReference type="Pfam" id="PF00400">
    <property type="entry name" value="WD40"/>
    <property type="match status" value="5"/>
</dbReference>
<dbReference type="InterPro" id="IPR037264">
    <property type="entry name" value="TFIID_NTD2_sf"/>
</dbReference>
<evidence type="ECO:0000256" key="7">
    <source>
        <dbReference type="PROSITE-ProRule" id="PRU00221"/>
    </source>
</evidence>
<dbReference type="PRINTS" id="PR00320">
    <property type="entry name" value="GPROTEINBRPT"/>
</dbReference>
<dbReference type="PROSITE" id="PS50294">
    <property type="entry name" value="WD_REPEATS_REGION"/>
    <property type="match status" value="4"/>
</dbReference>
<keyword evidence="2 7" id="KW-0853">WD repeat</keyword>
<evidence type="ECO:0000313" key="10">
    <source>
        <dbReference type="EMBL" id="KFG27084.1"/>
    </source>
</evidence>
<dbReference type="Proteomes" id="UP000054524">
    <property type="component" value="Unassembled WGS sequence"/>
</dbReference>
<dbReference type="PROSITE" id="PS00678">
    <property type="entry name" value="WD_REPEATS_1"/>
    <property type="match status" value="1"/>
</dbReference>
<dbReference type="InterPro" id="IPR007582">
    <property type="entry name" value="TFIID_NTD2"/>
</dbReference>
<dbReference type="GeneID" id="77675132"/>
<dbReference type="CDD" id="cd00200">
    <property type="entry name" value="WD40"/>
    <property type="match status" value="1"/>
</dbReference>
<dbReference type="SMART" id="SM00320">
    <property type="entry name" value="WD40"/>
    <property type="match status" value="6"/>
</dbReference>
<evidence type="ECO:0000256" key="1">
    <source>
        <dbReference type="ARBA" id="ARBA00004123"/>
    </source>
</evidence>
<dbReference type="Gene3D" id="1.25.40.500">
    <property type="entry name" value="TFIID subunit TAF5, NTD2 domain"/>
    <property type="match status" value="1"/>
</dbReference>
<feature type="repeat" description="WD" evidence="7">
    <location>
        <begin position="370"/>
        <end position="411"/>
    </location>
</feature>
<dbReference type="InterPro" id="IPR015943">
    <property type="entry name" value="WD40/YVTN_repeat-like_dom_sf"/>
</dbReference>
<dbReference type="GO" id="GO:0006367">
    <property type="term" value="P:transcription initiation at RNA polymerase II promoter"/>
    <property type="evidence" value="ECO:0007669"/>
    <property type="project" value="TreeGrafter"/>
</dbReference>
<comment type="caution">
    <text evidence="10">The sequence shown here is derived from an EMBL/GenBank/DDBJ whole genome shotgun (WGS) entry which is preliminary data.</text>
</comment>
<dbReference type="PANTHER" id="PTHR19879:SF1">
    <property type="entry name" value="CANNONBALL-RELATED"/>
    <property type="match status" value="1"/>
</dbReference>
<dbReference type="HOGENOM" id="CLU_005884_3_0_1"/>
<feature type="repeat" description="WD" evidence="7">
    <location>
        <begin position="454"/>
        <end position="495"/>
    </location>
</feature>
<feature type="repeat" description="WD" evidence="7">
    <location>
        <begin position="538"/>
        <end position="579"/>
    </location>
</feature>
<comment type="subcellular location">
    <subcellularLocation>
        <location evidence="1">Nucleus</location>
    </subcellularLocation>
</comment>
<proteinExistence type="predicted"/>
<reference evidence="10 11" key="1">
    <citation type="journal article" date="2014" name="Genome Announc.">
        <title>Genome Sequence of the Microsporidian Species Nematocida sp1 Strain ERTm6 (ATCC PRA-372).</title>
        <authorList>
            <person name="Bakowski M.A."/>
            <person name="Priest M."/>
            <person name="Young S."/>
            <person name="Cuomo C.A."/>
            <person name="Troemel E.R."/>
        </authorList>
    </citation>
    <scope>NUCLEOTIDE SEQUENCE [LARGE SCALE GENOMIC DNA]</scope>
    <source>
        <strain evidence="10 11">ERTm6</strain>
    </source>
</reference>
<feature type="domain" description="TFIID subunit TAF5 NTD2" evidence="9">
    <location>
        <begin position="61"/>
        <end position="182"/>
    </location>
</feature>
<name>A0A086J4L6_NEMA1</name>
<dbReference type="OrthoDB" id="10266330at2759"/>
<evidence type="ECO:0000259" key="9">
    <source>
        <dbReference type="Pfam" id="PF04494"/>
    </source>
</evidence>
<keyword evidence="6" id="KW-0539">Nucleus</keyword>
<evidence type="ECO:0000256" key="5">
    <source>
        <dbReference type="ARBA" id="ARBA00023163"/>
    </source>
</evidence>
<evidence type="ECO:0000256" key="6">
    <source>
        <dbReference type="ARBA" id="ARBA00023242"/>
    </source>
</evidence>
<dbReference type="EMBL" id="AKIJ01000001">
    <property type="protein sequence ID" value="KFG27084.1"/>
    <property type="molecule type" value="Genomic_DNA"/>
</dbReference>
<evidence type="ECO:0000313" key="11">
    <source>
        <dbReference type="Proteomes" id="UP000054524"/>
    </source>
</evidence>
<evidence type="ECO:0000256" key="8">
    <source>
        <dbReference type="SAM" id="MobiDB-lite"/>
    </source>
</evidence>
<feature type="repeat" description="WD" evidence="7">
    <location>
        <begin position="496"/>
        <end position="537"/>
    </location>
</feature>
<feature type="compositionally biased region" description="Basic and acidic residues" evidence="8">
    <location>
        <begin position="1"/>
        <end position="21"/>
    </location>
</feature>
<dbReference type="PANTHER" id="PTHR19879">
    <property type="entry name" value="TRANSCRIPTION INITIATION FACTOR TFIID"/>
    <property type="match status" value="1"/>
</dbReference>
<evidence type="ECO:0000256" key="2">
    <source>
        <dbReference type="ARBA" id="ARBA00022574"/>
    </source>
</evidence>
<gene>
    <name evidence="10" type="ORF">NESG_00159</name>
</gene>